<proteinExistence type="evidence at transcript level"/>
<dbReference type="AlphaFoldDB" id="A0A023G3N4"/>
<sequence>MFVLNALNIALDIFDCLTTAYGLKQSFSYFILASYSGLRKLITAIITLSFAKVVDRICTINLHAVKSSIKHEGFQKRKSVK</sequence>
<accession>A0A023G3N4</accession>
<protein>
    <submittedName>
        <fullName evidence="1">Putative secreted protein</fullName>
    </submittedName>
</protein>
<reference evidence="1" key="1">
    <citation type="submission" date="2014-03" db="EMBL/GenBank/DDBJ databases">
        <title>The sialotranscriptome of Amblyomma triste, Amblyomma parvum and Amblyomma cajennense ticks, uncovered by 454-based RNA-seq.</title>
        <authorList>
            <person name="Garcia G.R."/>
            <person name="Gardinassi L.G."/>
            <person name="Ribeiro J.M."/>
            <person name="Anatriello E."/>
            <person name="Ferreira B.R."/>
            <person name="Moreira H.N."/>
            <person name="Mafra C."/>
            <person name="Olegario M.M."/>
            <person name="Szabo P.J."/>
            <person name="Miranda-Santos I.K."/>
            <person name="Maruyama S.R."/>
        </authorList>
    </citation>
    <scope>NUCLEOTIDE SEQUENCE</scope>
    <source>
        <strain evidence="1">Mato Grasso do Sul</strain>
        <tissue evidence="1">Salivary glands</tissue>
    </source>
</reference>
<dbReference type="EMBL" id="GBBM01007973">
    <property type="protein sequence ID" value="JAC27445.1"/>
    <property type="molecule type" value="mRNA"/>
</dbReference>
<name>A0A023G3N4_AMBTT</name>
<organism evidence="1">
    <name type="scientific">Amblyomma triste</name>
    <name type="common">Neotropical tick</name>
    <dbReference type="NCBI Taxonomy" id="251400"/>
    <lineage>
        <taxon>Eukaryota</taxon>
        <taxon>Metazoa</taxon>
        <taxon>Ecdysozoa</taxon>
        <taxon>Arthropoda</taxon>
        <taxon>Chelicerata</taxon>
        <taxon>Arachnida</taxon>
        <taxon>Acari</taxon>
        <taxon>Parasitiformes</taxon>
        <taxon>Ixodida</taxon>
        <taxon>Ixodoidea</taxon>
        <taxon>Ixodidae</taxon>
        <taxon>Amblyomminae</taxon>
        <taxon>Amblyomma</taxon>
    </lineage>
</organism>
<evidence type="ECO:0000313" key="1">
    <source>
        <dbReference type="EMBL" id="JAC27445.1"/>
    </source>
</evidence>